<dbReference type="SUPFAM" id="SSF52467">
    <property type="entry name" value="DHS-like NAD/FAD-binding domain"/>
    <property type="match status" value="1"/>
</dbReference>
<feature type="domain" description="Deacetylase sirtuin-type" evidence="5">
    <location>
        <begin position="1"/>
        <end position="261"/>
    </location>
</feature>
<reference evidence="7" key="1">
    <citation type="submission" date="2023-07" db="EMBL/GenBank/DDBJ databases">
        <title>Description of three actinobacteria isolated from air of manufacturing shop in a pharmaceutical factory.</title>
        <authorList>
            <person name="Zhang D.-F."/>
        </authorList>
    </citation>
    <scope>NUCLEOTIDE SEQUENCE [LARGE SCALE GENOMIC DNA]</scope>
    <source>
        <strain evidence="7">CCTCC AB 207010</strain>
    </source>
</reference>
<keyword evidence="7" id="KW-1185">Reference proteome</keyword>
<comment type="function">
    <text evidence="3">NAD-dependent lysine deacetylase and desuccinylase that specifically removes acetyl and succinyl groups on target proteins. Modulates the activities of several proteins which are inactive in their acylated form.</text>
</comment>
<keyword evidence="3" id="KW-0963">Cytoplasm</keyword>
<keyword evidence="2 3" id="KW-0520">NAD</keyword>
<dbReference type="EC" id="2.3.1.286" evidence="3"/>
<feature type="binding site" evidence="3 4">
    <location>
        <position position="167"/>
    </location>
    <ligand>
        <name>Zn(2+)</name>
        <dbReference type="ChEBI" id="CHEBI:29105"/>
    </ligand>
</feature>
<dbReference type="InterPro" id="IPR029035">
    <property type="entry name" value="DHS-like_NAD/FAD-binding_dom"/>
</dbReference>
<evidence type="ECO:0000256" key="2">
    <source>
        <dbReference type="ARBA" id="ARBA00023027"/>
    </source>
</evidence>
<feature type="binding site" evidence="3">
    <location>
        <position position="71"/>
    </location>
    <ligand>
        <name>substrate</name>
    </ligand>
</feature>
<name>A0ABU1FT65_9MICC</name>
<feature type="active site" description="Proton acceptor" evidence="3 4">
    <location>
        <position position="127"/>
    </location>
</feature>
<keyword evidence="6" id="KW-0012">Acyltransferase</keyword>
<dbReference type="InterPro" id="IPR027546">
    <property type="entry name" value="Sirtuin_class_III"/>
</dbReference>
<dbReference type="CDD" id="cd01412">
    <property type="entry name" value="SIRT5_Af1_CobB"/>
    <property type="match status" value="1"/>
</dbReference>
<evidence type="ECO:0000256" key="3">
    <source>
        <dbReference type="HAMAP-Rule" id="MF_01121"/>
    </source>
</evidence>
<dbReference type="EMBL" id="JAVKGT010000014">
    <property type="protein sequence ID" value="MDR5711852.1"/>
    <property type="molecule type" value="Genomic_DNA"/>
</dbReference>
<protein>
    <recommendedName>
        <fullName evidence="3">NAD-dependent protein deacylase</fullName>
        <ecNumber evidence="3">2.3.1.286</ecNumber>
    </recommendedName>
    <alternativeName>
        <fullName evidence="3">Regulatory protein SIR2 homolog</fullName>
    </alternativeName>
</protein>
<evidence type="ECO:0000259" key="5">
    <source>
        <dbReference type="PROSITE" id="PS50305"/>
    </source>
</evidence>
<comment type="domain">
    <text evidence="3">2 residues (Tyr-71 and Arg-74) present in a large hydrophobic pocket are probably involved in substrate specificity. They are important for desuccinylation activity, but dispensable for deacetylation activity.</text>
</comment>
<dbReference type="NCBIfam" id="NF001753">
    <property type="entry name" value="PRK00481.1-3"/>
    <property type="match status" value="1"/>
</dbReference>
<evidence type="ECO:0000313" key="6">
    <source>
        <dbReference type="EMBL" id="MDR5711852.1"/>
    </source>
</evidence>
<feature type="binding site" evidence="3 4">
    <location>
        <position position="135"/>
    </location>
    <ligand>
        <name>Zn(2+)</name>
        <dbReference type="ChEBI" id="CHEBI:29105"/>
    </ligand>
</feature>
<dbReference type="InterPro" id="IPR026590">
    <property type="entry name" value="Ssirtuin_cat_dom"/>
</dbReference>
<dbReference type="Proteomes" id="UP001260872">
    <property type="component" value="Unassembled WGS sequence"/>
</dbReference>
<keyword evidence="3 4" id="KW-0862">Zinc</keyword>
<comment type="caution">
    <text evidence="3">Lacks conserved residue(s) required for the propagation of feature annotation.</text>
</comment>
<dbReference type="Gene3D" id="3.30.1600.10">
    <property type="entry name" value="SIR2/SIRT2 'Small Domain"/>
    <property type="match status" value="1"/>
</dbReference>
<dbReference type="HAMAP" id="MF_01121">
    <property type="entry name" value="Sirtuin_ClassIII"/>
    <property type="match status" value="1"/>
</dbReference>
<evidence type="ECO:0000256" key="4">
    <source>
        <dbReference type="PROSITE-ProRule" id="PRU00236"/>
    </source>
</evidence>
<organism evidence="6 7">
    <name type="scientific">Nesterenkonia flava</name>
    <dbReference type="NCBI Taxonomy" id="469799"/>
    <lineage>
        <taxon>Bacteria</taxon>
        <taxon>Bacillati</taxon>
        <taxon>Actinomycetota</taxon>
        <taxon>Actinomycetes</taxon>
        <taxon>Micrococcales</taxon>
        <taxon>Micrococcaceae</taxon>
        <taxon>Nesterenkonia</taxon>
    </lineage>
</organism>
<evidence type="ECO:0000256" key="1">
    <source>
        <dbReference type="ARBA" id="ARBA00022679"/>
    </source>
</evidence>
<comment type="cofactor">
    <cofactor evidence="3">
        <name>Zn(2+)</name>
        <dbReference type="ChEBI" id="CHEBI:29105"/>
    </cofactor>
    <text evidence="3">Binds 1 zinc ion per subunit.</text>
</comment>
<evidence type="ECO:0000313" key="7">
    <source>
        <dbReference type="Proteomes" id="UP001260872"/>
    </source>
</evidence>
<dbReference type="InterPro" id="IPR026591">
    <property type="entry name" value="Sirtuin_cat_small_dom_sf"/>
</dbReference>
<dbReference type="GO" id="GO:0034979">
    <property type="term" value="F:NAD-dependent protein lysine deacetylase activity"/>
    <property type="evidence" value="ECO:0007669"/>
    <property type="project" value="UniProtKB-EC"/>
</dbReference>
<dbReference type="PANTHER" id="PTHR11085">
    <property type="entry name" value="NAD-DEPENDENT PROTEIN DEACYLASE SIRTUIN-5, MITOCHONDRIAL-RELATED"/>
    <property type="match status" value="1"/>
</dbReference>
<accession>A0ABU1FT65</accession>
<feature type="binding site" evidence="3">
    <location>
        <begin position="204"/>
        <end position="206"/>
    </location>
    <ligand>
        <name>NAD(+)</name>
        <dbReference type="ChEBI" id="CHEBI:57540"/>
    </ligand>
</feature>
<dbReference type="Gene3D" id="3.40.50.1220">
    <property type="entry name" value="TPP-binding domain"/>
    <property type="match status" value="1"/>
</dbReference>
<feature type="binding site" evidence="3">
    <location>
        <begin position="109"/>
        <end position="112"/>
    </location>
    <ligand>
        <name>NAD(+)</name>
        <dbReference type="ChEBI" id="CHEBI:57540"/>
    </ligand>
</feature>
<comment type="caution">
    <text evidence="6">The sequence shown here is derived from an EMBL/GenBank/DDBJ whole genome shotgun (WGS) entry which is preliminary data.</text>
</comment>
<dbReference type="RefSeq" id="WP_310537229.1">
    <property type="nucleotide sequence ID" value="NZ_BAAAOC010000001.1"/>
</dbReference>
<comment type="catalytic activity">
    <reaction evidence="3">
        <text>N(6)-succinyl-L-lysyl-[protein] + NAD(+) + H2O = 2''-O-succinyl-ADP-D-ribose + nicotinamide + L-lysyl-[protein]</text>
        <dbReference type="Rhea" id="RHEA:47668"/>
        <dbReference type="Rhea" id="RHEA-COMP:9752"/>
        <dbReference type="Rhea" id="RHEA-COMP:11877"/>
        <dbReference type="ChEBI" id="CHEBI:15377"/>
        <dbReference type="ChEBI" id="CHEBI:17154"/>
        <dbReference type="ChEBI" id="CHEBI:29969"/>
        <dbReference type="ChEBI" id="CHEBI:57540"/>
        <dbReference type="ChEBI" id="CHEBI:87830"/>
        <dbReference type="ChEBI" id="CHEBI:87832"/>
    </reaction>
</comment>
<comment type="catalytic activity">
    <reaction evidence="3">
        <text>N(6)-acetyl-L-lysyl-[protein] + NAD(+) + H2O = 2''-O-acetyl-ADP-D-ribose + nicotinamide + L-lysyl-[protein]</text>
        <dbReference type="Rhea" id="RHEA:43636"/>
        <dbReference type="Rhea" id="RHEA-COMP:9752"/>
        <dbReference type="Rhea" id="RHEA-COMP:10731"/>
        <dbReference type="ChEBI" id="CHEBI:15377"/>
        <dbReference type="ChEBI" id="CHEBI:17154"/>
        <dbReference type="ChEBI" id="CHEBI:29969"/>
        <dbReference type="ChEBI" id="CHEBI:57540"/>
        <dbReference type="ChEBI" id="CHEBI:61930"/>
        <dbReference type="ChEBI" id="CHEBI:83767"/>
        <dbReference type="EC" id="2.3.1.286"/>
    </reaction>
</comment>
<proteinExistence type="inferred from homology"/>
<dbReference type="PANTHER" id="PTHR11085:SF4">
    <property type="entry name" value="NAD-DEPENDENT PROTEIN DEACYLASE"/>
    <property type="match status" value="1"/>
</dbReference>
<gene>
    <name evidence="3" type="primary">cobB</name>
    <name evidence="6" type="ORF">RH857_06850</name>
</gene>
<feature type="binding site" evidence="3 4">
    <location>
        <position position="138"/>
    </location>
    <ligand>
        <name>Zn(2+)</name>
        <dbReference type="ChEBI" id="CHEBI:29105"/>
    </ligand>
</feature>
<keyword evidence="1 6" id="KW-0808">Transferase</keyword>
<feature type="binding site" evidence="3">
    <location>
        <position position="248"/>
    </location>
    <ligand>
        <name>NAD(+)</name>
        <dbReference type="ChEBI" id="CHEBI:57540"/>
    </ligand>
</feature>
<dbReference type="Pfam" id="PF02146">
    <property type="entry name" value="SIR2"/>
    <property type="match status" value="1"/>
</dbReference>
<feature type="binding site" evidence="3 4">
    <location>
        <position position="164"/>
    </location>
    <ligand>
        <name>Zn(2+)</name>
        <dbReference type="ChEBI" id="CHEBI:29105"/>
    </ligand>
</feature>
<feature type="binding site" evidence="3">
    <location>
        <position position="74"/>
    </location>
    <ligand>
        <name>substrate</name>
    </ligand>
</feature>
<comment type="subcellular location">
    <subcellularLocation>
        <location evidence="3">Cytoplasm</location>
    </subcellularLocation>
</comment>
<feature type="binding site" evidence="3">
    <location>
        <begin position="230"/>
        <end position="232"/>
    </location>
    <ligand>
        <name>NAD(+)</name>
        <dbReference type="ChEBI" id="CHEBI:57540"/>
    </ligand>
</feature>
<dbReference type="InterPro" id="IPR003000">
    <property type="entry name" value="Sirtuin"/>
</dbReference>
<dbReference type="InterPro" id="IPR050134">
    <property type="entry name" value="NAD-dep_sirtuin_deacylases"/>
</dbReference>
<comment type="similarity">
    <text evidence="3">Belongs to the sirtuin family. Class III subfamily.</text>
</comment>
<sequence>MQVHHEIPDDVVSLLRVARRVAVLTGAGISAESGVPTFREVQKGLWERFSAQDLATVDAFESDPALVWTWYRWRQSLIQQVEPNPGHAALARWQKHLTESGGTLTIATQNVDDLHERAGAEVLAHLHGSIFSHRCLGCGSAVELPAPQYDGFESPPSPEDPPSCSACGGLIRPGVVWFGEMLPMDAFEATAEAIRHADVVLVAGTSGIVQPAASLPLLALERGTPLIEVNPEETEISEVMDYCLRGPSGQLLPPMVDSLKR</sequence>
<keyword evidence="3 4" id="KW-0479">Metal-binding</keyword>
<dbReference type="PROSITE" id="PS50305">
    <property type="entry name" value="SIRTUIN"/>
    <property type="match status" value="1"/>
</dbReference>